<dbReference type="AlphaFoldDB" id="A0A0E0LDJ2"/>
<dbReference type="SUPFAM" id="SSF48256">
    <property type="entry name" value="Citrate synthase"/>
    <property type="match status" value="1"/>
</dbReference>
<feature type="transmembrane region" description="Helical" evidence="1">
    <location>
        <begin position="75"/>
        <end position="98"/>
    </location>
</feature>
<dbReference type="GO" id="GO:0005759">
    <property type="term" value="C:mitochondrial matrix"/>
    <property type="evidence" value="ECO:0007669"/>
    <property type="project" value="TreeGrafter"/>
</dbReference>
<reference evidence="2" key="1">
    <citation type="submission" date="2015-04" db="UniProtKB">
        <authorList>
            <consortium name="EnsemblPlants"/>
        </authorList>
    </citation>
    <scope>IDENTIFICATION</scope>
</reference>
<dbReference type="InterPro" id="IPR002020">
    <property type="entry name" value="Citrate_synthase"/>
</dbReference>
<evidence type="ECO:0000313" key="3">
    <source>
        <dbReference type="Proteomes" id="UP000026962"/>
    </source>
</evidence>
<keyword evidence="1" id="KW-0812">Transmembrane</keyword>
<organism evidence="2">
    <name type="scientific">Oryza punctata</name>
    <name type="common">Red rice</name>
    <dbReference type="NCBI Taxonomy" id="4537"/>
    <lineage>
        <taxon>Eukaryota</taxon>
        <taxon>Viridiplantae</taxon>
        <taxon>Streptophyta</taxon>
        <taxon>Embryophyta</taxon>
        <taxon>Tracheophyta</taxon>
        <taxon>Spermatophyta</taxon>
        <taxon>Magnoliopsida</taxon>
        <taxon>Liliopsida</taxon>
        <taxon>Poales</taxon>
        <taxon>Poaceae</taxon>
        <taxon>BOP clade</taxon>
        <taxon>Oryzoideae</taxon>
        <taxon>Oryzeae</taxon>
        <taxon>Oryzinae</taxon>
        <taxon>Oryza</taxon>
    </lineage>
</organism>
<keyword evidence="1" id="KW-0472">Membrane</keyword>
<dbReference type="PANTHER" id="PTHR11739">
    <property type="entry name" value="CITRATE SYNTHASE"/>
    <property type="match status" value="1"/>
</dbReference>
<sequence length="167" mass="19015">MAAVEEVGRRMTGLRFCKFKGRRYFHNRLKPFSLDSHDIYAEDIKKRHHTTKPYSKFWEPVNEDCLNFIAHLPPVASYVGSALGGPYLSFVAAFNGFAGPLHGMSNQNEYLSKVCLPLFVCITLFFGVLRTIGVGSQPIWERALGLPLKRPKCVSFEWLENYSKRPA</sequence>
<dbReference type="GO" id="GO:0005975">
    <property type="term" value="P:carbohydrate metabolic process"/>
    <property type="evidence" value="ECO:0007669"/>
    <property type="project" value="TreeGrafter"/>
</dbReference>
<dbReference type="Proteomes" id="UP000026962">
    <property type="component" value="Chromosome 6"/>
</dbReference>
<dbReference type="EnsemblPlants" id="OPUNC06G19140.3">
    <property type="protein sequence ID" value="OPUNC06G19140.3"/>
    <property type="gene ID" value="OPUNC06G19140"/>
</dbReference>
<dbReference type="InterPro" id="IPR036969">
    <property type="entry name" value="Citrate_synthase_sf"/>
</dbReference>
<feature type="transmembrane region" description="Helical" evidence="1">
    <location>
        <begin position="110"/>
        <end position="129"/>
    </location>
</feature>
<evidence type="ECO:0000313" key="2">
    <source>
        <dbReference type="EnsemblPlants" id="OPUNC06G19140.3"/>
    </source>
</evidence>
<accession>A0A0E0LDJ2</accession>
<dbReference type="GO" id="GO:0046912">
    <property type="term" value="F:acyltransferase activity, acyl groups converted into alkyl on transfer"/>
    <property type="evidence" value="ECO:0007669"/>
    <property type="project" value="InterPro"/>
</dbReference>
<keyword evidence="3" id="KW-1185">Reference proteome</keyword>
<dbReference type="GO" id="GO:0006099">
    <property type="term" value="P:tricarboxylic acid cycle"/>
    <property type="evidence" value="ECO:0007669"/>
    <property type="project" value="TreeGrafter"/>
</dbReference>
<evidence type="ECO:0000256" key="1">
    <source>
        <dbReference type="SAM" id="Phobius"/>
    </source>
</evidence>
<dbReference type="PANTHER" id="PTHR11739:SF8">
    <property type="entry name" value="CITRATE SYNTHASE, MITOCHONDRIAL"/>
    <property type="match status" value="1"/>
</dbReference>
<dbReference type="Gramene" id="OPUNC06G19140.3">
    <property type="protein sequence ID" value="OPUNC06G19140.3"/>
    <property type="gene ID" value="OPUNC06G19140"/>
</dbReference>
<proteinExistence type="predicted"/>
<dbReference type="InterPro" id="IPR016142">
    <property type="entry name" value="Citrate_synth-like_lrg_a-sub"/>
</dbReference>
<name>A0A0E0LDJ2_ORYPU</name>
<reference evidence="2" key="2">
    <citation type="submission" date="2018-05" db="EMBL/GenBank/DDBJ databases">
        <title>OpunRS2 (Oryza punctata Reference Sequence Version 2).</title>
        <authorList>
            <person name="Zhang J."/>
            <person name="Kudrna D."/>
            <person name="Lee S."/>
            <person name="Talag J."/>
            <person name="Welchert J."/>
            <person name="Wing R.A."/>
        </authorList>
    </citation>
    <scope>NUCLEOTIDE SEQUENCE [LARGE SCALE GENOMIC DNA]</scope>
</reference>
<keyword evidence="1" id="KW-1133">Transmembrane helix</keyword>
<dbReference type="Gene3D" id="1.10.580.10">
    <property type="entry name" value="Citrate Synthase, domain 1"/>
    <property type="match status" value="1"/>
</dbReference>
<protein>
    <submittedName>
        <fullName evidence="2">Uncharacterized protein</fullName>
    </submittedName>
</protein>